<dbReference type="Proteomes" id="UP000299102">
    <property type="component" value="Unassembled WGS sequence"/>
</dbReference>
<evidence type="ECO:0000313" key="2">
    <source>
        <dbReference type="Proteomes" id="UP000299102"/>
    </source>
</evidence>
<dbReference type="EMBL" id="BGZK01000479">
    <property type="protein sequence ID" value="GBP46223.1"/>
    <property type="molecule type" value="Genomic_DNA"/>
</dbReference>
<gene>
    <name evidence="1" type="ORF">EVAR_82222_1</name>
</gene>
<keyword evidence="2" id="KW-1185">Reference proteome</keyword>
<name>A0A4C1W5E1_EUMVA</name>
<protein>
    <submittedName>
        <fullName evidence="1">Uncharacterized protein</fullName>
    </submittedName>
</protein>
<accession>A0A4C1W5E1</accession>
<dbReference type="AlphaFoldDB" id="A0A4C1W5E1"/>
<sequence length="125" mass="14380">MKYAKKYANEVGKYCLKKAYVDPIGGTLKKYLFWTPKPSSLVEAPKSEASPTDEAFFSTFRRLPYSRRRIGTSQPDHVLISICVRVWDSRMDLSTRSERRKIPQIDPNTNPRCQLSVRAAERAPL</sequence>
<proteinExistence type="predicted"/>
<organism evidence="1 2">
    <name type="scientific">Eumeta variegata</name>
    <name type="common">Bagworm moth</name>
    <name type="synonym">Eumeta japonica</name>
    <dbReference type="NCBI Taxonomy" id="151549"/>
    <lineage>
        <taxon>Eukaryota</taxon>
        <taxon>Metazoa</taxon>
        <taxon>Ecdysozoa</taxon>
        <taxon>Arthropoda</taxon>
        <taxon>Hexapoda</taxon>
        <taxon>Insecta</taxon>
        <taxon>Pterygota</taxon>
        <taxon>Neoptera</taxon>
        <taxon>Endopterygota</taxon>
        <taxon>Lepidoptera</taxon>
        <taxon>Glossata</taxon>
        <taxon>Ditrysia</taxon>
        <taxon>Tineoidea</taxon>
        <taxon>Psychidae</taxon>
        <taxon>Oiketicinae</taxon>
        <taxon>Eumeta</taxon>
    </lineage>
</organism>
<comment type="caution">
    <text evidence="1">The sequence shown here is derived from an EMBL/GenBank/DDBJ whole genome shotgun (WGS) entry which is preliminary data.</text>
</comment>
<evidence type="ECO:0000313" key="1">
    <source>
        <dbReference type="EMBL" id="GBP46223.1"/>
    </source>
</evidence>
<reference evidence="1 2" key="1">
    <citation type="journal article" date="2019" name="Commun. Biol.">
        <title>The bagworm genome reveals a unique fibroin gene that provides high tensile strength.</title>
        <authorList>
            <person name="Kono N."/>
            <person name="Nakamura H."/>
            <person name="Ohtoshi R."/>
            <person name="Tomita M."/>
            <person name="Numata K."/>
            <person name="Arakawa K."/>
        </authorList>
    </citation>
    <scope>NUCLEOTIDE SEQUENCE [LARGE SCALE GENOMIC DNA]</scope>
</reference>